<evidence type="ECO:0000313" key="6">
    <source>
        <dbReference type="EMBL" id="MEU0156838.1"/>
    </source>
</evidence>
<dbReference type="SUPFAM" id="SSF57716">
    <property type="entry name" value="Glucocorticoid receptor-like (DNA-binding domain)"/>
    <property type="match status" value="1"/>
</dbReference>
<dbReference type="PROSITE" id="PS51128">
    <property type="entry name" value="ZF_DKSA_2"/>
    <property type="match status" value="1"/>
</dbReference>
<comment type="caution">
    <text evidence="6">The sequence shown here is derived from an EMBL/GenBank/DDBJ whole genome shotgun (WGS) entry which is preliminary data.</text>
</comment>
<evidence type="ECO:0000256" key="3">
    <source>
        <dbReference type="ARBA" id="ARBA00022833"/>
    </source>
</evidence>
<feature type="domain" description="Zinc finger DksA/TraR C4-type" evidence="5">
    <location>
        <begin position="69"/>
        <end position="101"/>
    </location>
</feature>
<evidence type="ECO:0000313" key="7">
    <source>
        <dbReference type="Proteomes" id="UP001550348"/>
    </source>
</evidence>
<dbReference type="Proteomes" id="UP001550348">
    <property type="component" value="Unassembled WGS sequence"/>
</dbReference>
<name>A0ABV2VVM6_9ACTN</name>
<keyword evidence="1" id="KW-0479">Metal-binding</keyword>
<sequence length="108" mass="11861">MSRQDELGMLRIILEEQYERHSTQLALLARQARQAPGDEGDLAAASALTAASRRALGDIARALHYLEQGRYGTCERCHCDIPIEQLAIRPAAQFCTTCQPEAPHLSGS</sequence>
<dbReference type="PANTHER" id="PTHR33823:SF4">
    <property type="entry name" value="GENERAL STRESS PROTEIN 16O"/>
    <property type="match status" value="1"/>
</dbReference>
<keyword evidence="7" id="KW-1185">Reference proteome</keyword>
<dbReference type="InterPro" id="IPR000962">
    <property type="entry name" value="Znf_DskA_TraR"/>
</dbReference>
<evidence type="ECO:0000256" key="2">
    <source>
        <dbReference type="ARBA" id="ARBA00022771"/>
    </source>
</evidence>
<feature type="zinc finger region" description="dksA C4-type" evidence="4">
    <location>
        <begin position="74"/>
        <end position="98"/>
    </location>
</feature>
<protein>
    <submittedName>
        <fullName evidence="6">TraR/DksA C4-type zinc finger protein</fullName>
    </submittedName>
</protein>
<dbReference type="PANTHER" id="PTHR33823">
    <property type="entry name" value="RNA POLYMERASE-BINDING TRANSCRIPTION FACTOR DKSA-RELATED"/>
    <property type="match status" value="1"/>
</dbReference>
<gene>
    <name evidence="6" type="ORF">ABZ071_34220</name>
</gene>
<dbReference type="Pfam" id="PF01258">
    <property type="entry name" value="zf-dskA_traR"/>
    <property type="match status" value="1"/>
</dbReference>
<organism evidence="6 7">
    <name type="scientific">Micromonospora fulviviridis</name>
    <dbReference type="NCBI Taxonomy" id="47860"/>
    <lineage>
        <taxon>Bacteria</taxon>
        <taxon>Bacillati</taxon>
        <taxon>Actinomycetota</taxon>
        <taxon>Actinomycetes</taxon>
        <taxon>Micromonosporales</taxon>
        <taxon>Micromonosporaceae</taxon>
        <taxon>Micromonospora</taxon>
    </lineage>
</organism>
<dbReference type="RefSeq" id="WP_355668320.1">
    <property type="nucleotide sequence ID" value="NZ_JBEXRX010000242.1"/>
</dbReference>
<evidence type="ECO:0000256" key="1">
    <source>
        <dbReference type="ARBA" id="ARBA00022723"/>
    </source>
</evidence>
<dbReference type="EMBL" id="JBEXRX010000242">
    <property type="protein sequence ID" value="MEU0156838.1"/>
    <property type="molecule type" value="Genomic_DNA"/>
</dbReference>
<keyword evidence="3" id="KW-0862">Zinc</keyword>
<evidence type="ECO:0000256" key="4">
    <source>
        <dbReference type="PROSITE-ProRule" id="PRU00510"/>
    </source>
</evidence>
<dbReference type="Gene3D" id="1.20.120.910">
    <property type="entry name" value="DksA, coiled-coil domain"/>
    <property type="match status" value="1"/>
</dbReference>
<keyword evidence="2" id="KW-0863">Zinc-finger</keyword>
<proteinExistence type="predicted"/>
<accession>A0ABV2VVM6</accession>
<evidence type="ECO:0000259" key="5">
    <source>
        <dbReference type="Pfam" id="PF01258"/>
    </source>
</evidence>
<reference evidence="6 7" key="1">
    <citation type="submission" date="2024-06" db="EMBL/GenBank/DDBJ databases">
        <title>The Natural Products Discovery Center: Release of the First 8490 Sequenced Strains for Exploring Actinobacteria Biosynthetic Diversity.</title>
        <authorList>
            <person name="Kalkreuter E."/>
            <person name="Kautsar S.A."/>
            <person name="Yang D."/>
            <person name="Bader C.D."/>
            <person name="Teijaro C.N."/>
            <person name="Fluegel L."/>
            <person name="Davis C.M."/>
            <person name="Simpson J.R."/>
            <person name="Lauterbach L."/>
            <person name="Steele A.D."/>
            <person name="Gui C."/>
            <person name="Meng S."/>
            <person name="Li G."/>
            <person name="Viehrig K."/>
            <person name="Ye F."/>
            <person name="Su P."/>
            <person name="Kiefer A.F."/>
            <person name="Nichols A."/>
            <person name="Cepeda A.J."/>
            <person name="Yan W."/>
            <person name="Fan B."/>
            <person name="Jiang Y."/>
            <person name="Adhikari A."/>
            <person name="Zheng C.-J."/>
            <person name="Schuster L."/>
            <person name="Cowan T.M."/>
            <person name="Smanski M.J."/>
            <person name="Chevrette M.G."/>
            <person name="De Carvalho L.P.S."/>
            <person name="Shen B."/>
        </authorList>
    </citation>
    <scope>NUCLEOTIDE SEQUENCE [LARGE SCALE GENOMIC DNA]</scope>
    <source>
        <strain evidence="6 7">NPDC006286</strain>
    </source>
</reference>